<dbReference type="Proteomes" id="UP000297654">
    <property type="component" value="Unassembled WGS sequence"/>
</dbReference>
<keyword evidence="2" id="KW-1185">Reference proteome</keyword>
<evidence type="ECO:0000313" key="1">
    <source>
        <dbReference type="EMBL" id="TFB89298.1"/>
    </source>
</evidence>
<reference evidence="1 2" key="1">
    <citation type="submission" date="2019-03" db="EMBL/GenBank/DDBJ databases">
        <title>Genomics of glacier-inhabiting Cryobacterium strains.</title>
        <authorList>
            <person name="Liu Q."/>
            <person name="Xin Y.-H."/>
        </authorList>
    </citation>
    <scope>NUCLEOTIDE SEQUENCE [LARGE SCALE GENOMIC DNA]</scope>
    <source>
        <strain evidence="1 2">Hh15</strain>
    </source>
</reference>
<name>A0A1H8C9C6_9MICO</name>
<evidence type="ECO:0000313" key="2">
    <source>
        <dbReference type="Proteomes" id="UP000297654"/>
    </source>
</evidence>
<gene>
    <name evidence="1" type="ORF">E3O10_10530</name>
</gene>
<dbReference type="Pfam" id="PF20128">
    <property type="entry name" value="DUF6518"/>
    <property type="match status" value="1"/>
</dbReference>
<comment type="caution">
    <text evidence="1">The sequence shown here is derived from an EMBL/GenBank/DDBJ whole genome shotgun (WGS) entry which is preliminary data.</text>
</comment>
<dbReference type="InterPro" id="IPR045393">
    <property type="entry name" value="DUF6518"/>
</dbReference>
<protein>
    <submittedName>
        <fullName evidence="1">Uncharacterized protein</fullName>
    </submittedName>
</protein>
<proteinExistence type="predicted"/>
<dbReference type="OrthoDB" id="5118479at2"/>
<dbReference type="EMBL" id="SOFF01000030">
    <property type="protein sequence ID" value="TFB89298.1"/>
    <property type="molecule type" value="Genomic_DNA"/>
</dbReference>
<dbReference type="RefSeq" id="WP_092107365.1">
    <property type="nucleotide sequence ID" value="NZ_FOCN01000002.1"/>
</dbReference>
<accession>A0A1H8C9C6</accession>
<organism evidence="1 2">
    <name type="scientific">Cryobacterium luteum</name>
    <dbReference type="NCBI Taxonomy" id="1424661"/>
    <lineage>
        <taxon>Bacteria</taxon>
        <taxon>Bacillati</taxon>
        <taxon>Actinomycetota</taxon>
        <taxon>Actinomycetes</taxon>
        <taxon>Micrococcales</taxon>
        <taxon>Microbacteriaceae</taxon>
        <taxon>Cryobacterium</taxon>
    </lineage>
</organism>
<dbReference type="AlphaFoldDB" id="A0A1H8C9C6"/>
<sequence length="203" mass="20914">MTLTDERMRRPATLARSLLVAVGAGIATGLLARALYAVLPEPWTTLANTSALWGLLPFTVAALTRTRGSRAILLGVTALAAMVVTWAVLGPESQPPRVLVLWGIVAIGAGALCGLAGDLAGRRQPLAHRLGLAVMSGLVLGEAFYGALLIGGPQWWGESALGLLLALGGGRRWPDRAVALALAALMAASLFGVYLLFDAIAAG</sequence>